<organism evidence="1 2">
    <name type="scientific">Megalurothrips usitatus</name>
    <name type="common">bean blossom thrips</name>
    <dbReference type="NCBI Taxonomy" id="439358"/>
    <lineage>
        <taxon>Eukaryota</taxon>
        <taxon>Metazoa</taxon>
        <taxon>Ecdysozoa</taxon>
        <taxon>Arthropoda</taxon>
        <taxon>Hexapoda</taxon>
        <taxon>Insecta</taxon>
        <taxon>Pterygota</taxon>
        <taxon>Neoptera</taxon>
        <taxon>Paraneoptera</taxon>
        <taxon>Thysanoptera</taxon>
        <taxon>Terebrantia</taxon>
        <taxon>Thripoidea</taxon>
        <taxon>Thripidae</taxon>
        <taxon>Megalurothrips</taxon>
    </lineage>
</organism>
<sequence length="84" mass="8987">MRSPLFGVSRPARFDEAATLDCCPAPPRCRPSPQPCERLDSSVWLERLSGILCPWPGPASPAFSLALPLFADLTGNASFLATGE</sequence>
<dbReference type="Proteomes" id="UP001075354">
    <property type="component" value="Chromosome 8"/>
</dbReference>
<dbReference type="AlphaFoldDB" id="A0AAV7XFN7"/>
<comment type="caution">
    <text evidence="1">The sequence shown here is derived from an EMBL/GenBank/DDBJ whole genome shotgun (WGS) entry which is preliminary data.</text>
</comment>
<evidence type="ECO:0000313" key="2">
    <source>
        <dbReference type="Proteomes" id="UP001075354"/>
    </source>
</evidence>
<proteinExistence type="predicted"/>
<name>A0AAV7XFN7_9NEOP</name>
<dbReference type="EMBL" id="JAPTSV010000008">
    <property type="protein sequence ID" value="KAJ1524891.1"/>
    <property type="molecule type" value="Genomic_DNA"/>
</dbReference>
<accession>A0AAV7XFN7</accession>
<protein>
    <submittedName>
        <fullName evidence="1">Uncharacterized protein</fullName>
    </submittedName>
</protein>
<keyword evidence="2" id="KW-1185">Reference proteome</keyword>
<gene>
    <name evidence="1" type="ORF">ONE63_009755</name>
</gene>
<evidence type="ECO:0000313" key="1">
    <source>
        <dbReference type="EMBL" id="KAJ1524891.1"/>
    </source>
</evidence>
<reference evidence="1" key="1">
    <citation type="submission" date="2022-12" db="EMBL/GenBank/DDBJ databases">
        <title>Chromosome-level genome assembly of the bean flower thrips Megalurothrips usitatus.</title>
        <authorList>
            <person name="Ma L."/>
            <person name="Liu Q."/>
            <person name="Li H."/>
            <person name="Cai W."/>
        </authorList>
    </citation>
    <scope>NUCLEOTIDE SEQUENCE</scope>
    <source>
        <strain evidence="1">Cailab_2022a</strain>
    </source>
</reference>